<evidence type="ECO:0000313" key="3">
    <source>
        <dbReference type="EMBL" id="CAF3959534.1"/>
    </source>
</evidence>
<feature type="transmembrane region" description="Helical" evidence="1">
    <location>
        <begin position="72"/>
        <end position="92"/>
    </location>
</feature>
<accession>A0A815FRZ7</accession>
<proteinExistence type="predicted"/>
<dbReference type="EMBL" id="CAJOAY010002527">
    <property type="protein sequence ID" value="CAF3959534.1"/>
    <property type="molecule type" value="Genomic_DNA"/>
</dbReference>
<dbReference type="EMBL" id="CAJNON010000592">
    <property type="protein sequence ID" value="CAF1327511.1"/>
    <property type="molecule type" value="Genomic_DNA"/>
</dbReference>
<dbReference type="Proteomes" id="UP000663881">
    <property type="component" value="Unassembled WGS sequence"/>
</dbReference>
<evidence type="ECO:0000313" key="2">
    <source>
        <dbReference type="EMBL" id="CAF1327511.1"/>
    </source>
</evidence>
<dbReference type="Proteomes" id="UP000663891">
    <property type="component" value="Unassembled WGS sequence"/>
</dbReference>
<comment type="caution">
    <text evidence="2">The sequence shown here is derived from an EMBL/GenBank/DDBJ whole genome shotgun (WGS) entry which is preliminary data.</text>
</comment>
<protein>
    <submittedName>
        <fullName evidence="2">Uncharacterized protein</fullName>
    </submittedName>
</protein>
<keyword evidence="1" id="KW-1133">Transmembrane helix</keyword>
<evidence type="ECO:0000313" key="4">
    <source>
        <dbReference type="Proteomes" id="UP000663891"/>
    </source>
</evidence>
<name>A0A815FRZ7_9BILA</name>
<gene>
    <name evidence="3" type="ORF">OKA104_LOCUS27449</name>
    <name evidence="2" type="ORF">VCS650_LOCUS32493</name>
</gene>
<reference evidence="2" key="1">
    <citation type="submission" date="2021-02" db="EMBL/GenBank/DDBJ databases">
        <authorList>
            <person name="Nowell W R."/>
        </authorList>
    </citation>
    <scope>NUCLEOTIDE SEQUENCE</scope>
</reference>
<organism evidence="2 4">
    <name type="scientific">Adineta steineri</name>
    <dbReference type="NCBI Taxonomy" id="433720"/>
    <lineage>
        <taxon>Eukaryota</taxon>
        <taxon>Metazoa</taxon>
        <taxon>Spiralia</taxon>
        <taxon>Gnathifera</taxon>
        <taxon>Rotifera</taxon>
        <taxon>Eurotatoria</taxon>
        <taxon>Bdelloidea</taxon>
        <taxon>Adinetida</taxon>
        <taxon>Adinetidae</taxon>
        <taxon>Adineta</taxon>
    </lineage>
</organism>
<dbReference type="AlphaFoldDB" id="A0A815FRZ7"/>
<keyword evidence="1" id="KW-0812">Transmembrane</keyword>
<evidence type="ECO:0000256" key="1">
    <source>
        <dbReference type="SAM" id="Phobius"/>
    </source>
</evidence>
<keyword evidence="1" id="KW-0472">Membrane</keyword>
<dbReference type="OrthoDB" id="416585at2759"/>
<sequence>MDNGIDAVDGDKQPIKNYIEAKLIYFNSKQEIEEEARNKLKREKKLKHQQYLINKLPYYANFPSTRKNLHDLFISIIIILNIITMSLEFYSIPPLRNYLINFYF</sequence>